<dbReference type="Proteomes" id="UP000245362">
    <property type="component" value="Unassembled WGS sequence"/>
</dbReference>
<feature type="domain" description="4Fe-4S ferredoxin-type" evidence="4">
    <location>
        <begin position="256"/>
        <end position="286"/>
    </location>
</feature>
<keyword evidence="2" id="KW-0408">Iron</keyword>
<dbReference type="SUPFAM" id="SSF46548">
    <property type="entry name" value="alpha-helical ferredoxin"/>
    <property type="match status" value="1"/>
</dbReference>
<evidence type="ECO:0000256" key="1">
    <source>
        <dbReference type="ARBA" id="ARBA00022723"/>
    </source>
</evidence>
<dbReference type="GO" id="GO:0046872">
    <property type="term" value="F:metal ion binding"/>
    <property type="evidence" value="ECO:0007669"/>
    <property type="project" value="UniProtKB-KW"/>
</dbReference>
<dbReference type="EMBL" id="QFWT01000003">
    <property type="protein sequence ID" value="PWI33971.1"/>
    <property type="molecule type" value="Genomic_DNA"/>
</dbReference>
<dbReference type="PANTHER" id="PTHR40447">
    <property type="entry name" value="ANAEROBIC SULFITE REDUCTASE SUBUNIT A"/>
    <property type="match status" value="1"/>
</dbReference>
<organism evidence="5 6">
    <name type="scientific">Vibrio albus</name>
    <dbReference type="NCBI Taxonomy" id="2200953"/>
    <lineage>
        <taxon>Bacteria</taxon>
        <taxon>Pseudomonadati</taxon>
        <taxon>Pseudomonadota</taxon>
        <taxon>Gammaproteobacteria</taxon>
        <taxon>Vibrionales</taxon>
        <taxon>Vibrionaceae</taxon>
        <taxon>Vibrio</taxon>
    </lineage>
</organism>
<dbReference type="Pfam" id="PF17179">
    <property type="entry name" value="Fer4_22"/>
    <property type="match status" value="1"/>
</dbReference>
<gene>
    <name evidence="5" type="ORF">DI392_07165</name>
</gene>
<protein>
    <submittedName>
        <fullName evidence="5">Sulfite reductase subunit A</fullName>
    </submittedName>
</protein>
<evidence type="ECO:0000256" key="3">
    <source>
        <dbReference type="ARBA" id="ARBA00023014"/>
    </source>
</evidence>
<dbReference type="InterPro" id="IPR017900">
    <property type="entry name" value="4Fe4S_Fe_S_CS"/>
</dbReference>
<evidence type="ECO:0000259" key="4">
    <source>
        <dbReference type="PROSITE" id="PS51379"/>
    </source>
</evidence>
<dbReference type="PROSITE" id="PS00198">
    <property type="entry name" value="4FE4S_FER_1"/>
    <property type="match status" value="2"/>
</dbReference>
<accession>A0A2U3BB04</accession>
<feature type="domain" description="4Fe-4S ferredoxin-type" evidence="4">
    <location>
        <begin position="335"/>
        <end position="363"/>
    </location>
</feature>
<evidence type="ECO:0000313" key="6">
    <source>
        <dbReference type="Proteomes" id="UP000245362"/>
    </source>
</evidence>
<evidence type="ECO:0000313" key="5">
    <source>
        <dbReference type="EMBL" id="PWI33971.1"/>
    </source>
</evidence>
<dbReference type="InterPro" id="IPR017896">
    <property type="entry name" value="4Fe4S_Fe-S-bd"/>
</dbReference>
<evidence type="ECO:0000256" key="2">
    <source>
        <dbReference type="ARBA" id="ARBA00023004"/>
    </source>
</evidence>
<dbReference type="PROSITE" id="PS51379">
    <property type="entry name" value="4FE4S_FER_2"/>
    <property type="match status" value="2"/>
</dbReference>
<proteinExistence type="predicted"/>
<dbReference type="AlphaFoldDB" id="A0A2U3BB04"/>
<keyword evidence="6" id="KW-1185">Reference proteome</keyword>
<sequence>MSSKFQKTQLARDRFHTLFDVLHRQNYKVIGPVVRDGAVVFERVTSPDQLAKGVIDEQQPGSYKLKYDKQSEDSRYFLWNNGPQALKPLLFKPRQELWMCRADDTQLTFHPSSTEADSIAVIGVRACDLAALALQDQHFLHGNYGDGYYQAQREKMLLIAVNCSRSGEQCFCVSTGDGPGASFYYDLLLDELDDGFLLECGSDKGAKVLDQLSLPPATEEQEQRANRQVEAAAKAQSKQLPGSLQLADLAKLLRADDWKAIAERCLSCGNCTLVCPTCFCSKQEAENDLSLDHSTQVRLWDSCFSEEHGHIFGKNYRPEIASRYRQWMLHKLVFWRQQYGRIGCVGCGRCISWCPAAIDLVEEAQRLLALLPEEEQTRHGGGNGQ</sequence>
<keyword evidence="1" id="KW-0479">Metal-binding</keyword>
<reference evidence="5 6" key="1">
    <citation type="submission" date="2018-05" db="EMBL/GenBank/DDBJ databases">
        <title>Vibrio limimaris sp. nov., isolated from marine sediment.</title>
        <authorList>
            <person name="Li C.-M."/>
        </authorList>
    </citation>
    <scope>NUCLEOTIDE SEQUENCE [LARGE SCALE GENOMIC DNA]</scope>
    <source>
        <strain evidence="5 6">E4404</strain>
    </source>
</reference>
<comment type="caution">
    <text evidence="5">The sequence shown here is derived from an EMBL/GenBank/DDBJ whole genome shotgun (WGS) entry which is preliminary data.</text>
</comment>
<dbReference type="GO" id="GO:0051536">
    <property type="term" value="F:iron-sulfur cluster binding"/>
    <property type="evidence" value="ECO:0007669"/>
    <property type="project" value="UniProtKB-KW"/>
</dbReference>
<keyword evidence="3" id="KW-0411">Iron-sulfur</keyword>
<dbReference type="RefSeq" id="WP_109319223.1">
    <property type="nucleotide sequence ID" value="NZ_QFWT01000003.1"/>
</dbReference>
<dbReference type="PANTHER" id="PTHR40447:SF1">
    <property type="entry name" value="ANAEROBIC SULFITE REDUCTASE SUBUNIT A"/>
    <property type="match status" value="1"/>
</dbReference>
<dbReference type="OrthoDB" id="9795302at2"/>
<name>A0A2U3BB04_9VIBR</name>